<proteinExistence type="predicted"/>
<evidence type="ECO:0000313" key="1">
    <source>
        <dbReference type="EMBL" id="KAI4465316.1"/>
    </source>
</evidence>
<dbReference type="Proteomes" id="UP001056778">
    <property type="component" value="Chromosome 3"/>
</dbReference>
<reference evidence="1" key="1">
    <citation type="submission" date="2022-04" db="EMBL/GenBank/DDBJ databases">
        <title>Chromosome-scale genome assembly of Holotrichia oblita Faldermann.</title>
        <authorList>
            <person name="Rongchong L."/>
        </authorList>
    </citation>
    <scope>NUCLEOTIDE SEQUENCE</scope>
    <source>
        <strain evidence="1">81SQS9</strain>
    </source>
</reference>
<sequence>MTEERLVTEVPSSLKQLARLVVRGFYTIEDALIIDMLVRNPCMKEDDIYLEADQLFDFLTSEFRCTYCREVVEEDQSALPKKDSRLLLAKFNEQLEPLYILLREVEGIKLAPEVLEPEPVDINTIRGIDKKMINAEQAWSGEASRNTGFLVEETRVDVTIGDDNVNNAAVNRKEQPIWMMESTVLTNNDTQSDSKAAESILEVAAESSATGKTDDIMSVLLAHEKRATNNAAVKGLPNDTDSSSDEMTEVKENEVEEVETMDSEDDDDSNIPTVIVGNRTYNITDINDTIIAEMTQAEKEVYVQVFQDYYSHMSY</sequence>
<dbReference type="EMBL" id="CM043017">
    <property type="protein sequence ID" value="KAI4465316.1"/>
    <property type="molecule type" value="Genomic_DNA"/>
</dbReference>
<protein>
    <submittedName>
        <fullName evidence="1">Transcription initiation factor iie alpha subunit</fullName>
    </submittedName>
</protein>
<evidence type="ECO:0000313" key="2">
    <source>
        <dbReference type="Proteomes" id="UP001056778"/>
    </source>
</evidence>
<comment type="caution">
    <text evidence="1">The sequence shown here is derived from an EMBL/GenBank/DDBJ whole genome shotgun (WGS) entry which is preliminary data.</text>
</comment>
<keyword evidence="2" id="KW-1185">Reference proteome</keyword>
<accession>A0ACB9TES9</accession>
<organism evidence="1 2">
    <name type="scientific">Holotrichia oblita</name>
    <name type="common">Chafer beetle</name>
    <dbReference type="NCBI Taxonomy" id="644536"/>
    <lineage>
        <taxon>Eukaryota</taxon>
        <taxon>Metazoa</taxon>
        <taxon>Ecdysozoa</taxon>
        <taxon>Arthropoda</taxon>
        <taxon>Hexapoda</taxon>
        <taxon>Insecta</taxon>
        <taxon>Pterygota</taxon>
        <taxon>Neoptera</taxon>
        <taxon>Endopterygota</taxon>
        <taxon>Coleoptera</taxon>
        <taxon>Polyphaga</taxon>
        <taxon>Scarabaeiformia</taxon>
        <taxon>Scarabaeidae</taxon>
        <taxon>Melolonthinae</taxon>
        <taxon>Holotrichia</taxon>
    </lineage>
</organism>
<gene>
    <name evidence="1" type="ORF">MML48_3g00009844</name>
</gene>
<name>A0ACB9TES9_HOLOL</name>